<accession>A0A1T4NQW8</accession>
<proteinExistence type="predicted"/>
<sequence>MHLGPILVNGKVKAGKNISIHINTSIVAGGPDNGAPVLEDGIVIGVGAVVLGPIKIAKNIAIGANAVVNKTFLEENIAIAGVPAKKISDNGRVAWSKNQKK</sequence>
<dbReference type="AlphaFoldDB" id="A0A1T4NQW8"/>
<evidence type="ECO:0000313" key="2">
    <source>
        <dbReference type="Proteomes" id="UP000189941"/>
    </source>
</evidence>
<dbReference type="Proteomes" id="UP000189941">
    <property type="component" value="Unassembled WGS sequence"/>
</dbReference>
<dbReference type="OrthoDB" id="9801456at2"/>
<evidence type="ECO:0000313" key="1">
    <source>
        <dbReference type="EMBL" id="SJZ81613.1"/>
    </source>
</evidence>
<protein>
    <submittedName>
        <fullName evidence="1">Serine O-acetyltransferase</fullName>
    </submittedName>
</protein>
<keyword evidence="2" id="KW-1185">Reference proteome</keyword>
<dbReference type="STRING" id="1121925.SAMN02746011_01827"/>
<reference evidence="2" key="1">
    <citation type="submission" date="2017-02" db="EMBL/GenBank/DDBJ databases">
        <authorList>
            <person name="Varghese N."/>
            <person name="Submissions S."/>
        </authorList>
    </citation>
    <scope>NUCLEOTIDE SEQUENCE [LARGE SCALE GENOMIC DNA]</scope>
    <source>
        <strain evidence="2">DSM 15739</strain>
    </source>
</reference>
<dbReference type="Gene3D" id="2.160.10.10">
    <property type="entry name" value="Hexapeptide repeat proteins"/>
    <property type="match status" value="1"/>
</dbReference>
<dbReference type="GO" id="GO:0016740">
    <property type="term" value="F:transferase activity"/>
    <property type="evidence" value="ECO:0007669"/>
    <property type="project" value="UniProtKB-KW"/>
</dbReference>
<dbReference type="SUPFAM" id="SSF51161">
    <property type="entry name" value="Trimeric LpxA-like enzymes"/>
    <property type="match status" value="1"/>
</dbReference>
<dbReference type="InterPro" id="IPR011004">
    <property type="entry name" value="Trimer_LpxA-like_sf"/>
</dbReference>
<organism evidence="1 2">
    <name type="scientific">Globicatella sulfidifaciens DSM 15739</name>
    <dbReference type="NCBI Taxonomy" id="1121925"/>
    <lineage>
        <taxon>Bacteria</taxon>
        <taxon>Bacillati</taxon>
        <taxon>Bacillota</taxon>
        <taxon>Bacilli</taxon>
        <taxon>Lactobacillales</taxon>
        <taxon>Aerococcaceae</taxon>
        <taxon>Globicatella</taxon>
    </lineage>
</organism>
<dbReference type="EMBL" id="FUWO01000022">
    <property type="protein sequence ID" value="SJZ81613.1"/>
    <property type="molecule type" value="Genomic_DNA"/>
</dbReference>
<gene>
    <name evidence="1" type="ORF">SAMN02746011_01827</name>
</gene>
<dbReference type="RefSeq" id="WP_143412087.1">
    <property type="nucleotide sequence ID" value="NZ_FUWO01000022.1"/>
</dbReference>
<keyword evidence="1" id="KW-0808">Transferase</keyword>
<name>A0A1T4NQW8_9LACT</name>